<evidence type="ECO:0000256" key="4">
    <source>
        <dbReference type="ARBA" id="ARBA00022989"/>
    </source>
</evidence>
<dbReference type="AlphaFoldDB" id="A0A085NUX4"/>
<feature type="transmembrane region" description="Helical" evidence="7">
    <location>
        <begin position="55"/>
        <end position="75"/>
    </location>
</feature>
<proteinExistence type="inferred from homology"/>
<keyword evidence="4 7" id="KW-1133">Transmembrane helix</keyword>
<dbReference type="PANTHER" id="PTHR22883">
    <property type="entry name" value="ZINC FINGER DHHC DOMAIN CONTAINING PROTEIN"/>
    <property type="match status" value="1"/>
</dbReference>
<dbReference type="GO" id="GO:0005783">
    <property type="term" value="C:endoplasmic reticulum"/>
    <property type="evidence" value="ECO:0007669"/>
    <property type="project" value="TreeGrafter"/>
</dbReference>
<keyword evidence="5 7" id="KW-0472">Membrane</keyword>
<dbReference type="EMBL" id="KL367474">
    <property type="protein sequence ID" value="KFD73270.1"/>
    <property type="molecule type" value="Genomic_DNA"/>
</dbReference>
<dbReference type="Proteomes" id="UP000030764">
    <property type="component" value="Unassembled WGS sequence"/>
</dbReference>
<keyword evidence="6 7" id="KW-0012">Acyltransferase</keyword>
<dbReference type="EMBL" id="KL363244">
    <property type="protein sequence ID" value="KFD51056.1"/>
    <property type="molecule type" value="Genomic_DNA"/>
</dbReference>
<dbReference type="InterPro" id="IPR039859">
    <property type="entry name" value="PFA4/ZDH16/20/ERF2-like"/>
</dbReference>
<feature type="domain" description="Palmitoyltransferase DHHC" evidence="8">
    <location>
        <begin position="120"/>
        <end position="260"/>
    </location>
</feature>
<keyword evidence="3 7" id="KW-0812">Transmembrane</keyword>
<name>A0A085NUX4_9BILA</name>
<evidence type="ECO:0000313" key="9">
    <source>
        <dbReference type="EMBL" id="KFD51056.1"/>
    </source>
</evidence>
<dbReference type="EC" id="2.3.1.225" evidence="7"/>
<evidence type="ECO:0000256" key="6">
    <source>
        <dbReference type="ARBA" id="ARBA00023315"/>
    </source>
</evidence>
<protein>
    <recommendedName>
        <fullName evidence="7">Palmitoyltransferase</fullName>
        <ecNumber evidence="7">2.3.1.225</ecNumber>
    </recommendedName>
</protein>
<accession>A0A085NUX4</accession>
<dbReference type="PROSITE" id="PS50216">
    <property type="entry name" value="DHHC"/>
    <property type="match status" value="1"/>
</dbReference>
<comment type="domain">
    <text evidence="7">The DHHC domain is required for palmitoyltransferase activity.</text>
</comment>
<feature type="transmembrane region" description="Helical" evidence="7">
    <location>
        <begin position="227"/>
        <end position="249"/>
    </location>
</feature>
<gene>
    <name evidence="9" type="ORF">M513_08097</name>
    <name evidence="10" type="ORF">M514_08097</name>
</gene>
<dbReference type="GO" id="GO:0005794">
    <property type="term" value="C:Golgi apparatus"/>
    <property type="evidence" value="ECO:0007669"/>
    <property type="project" value="TreeGrafter"/>
</dbReference>
<dbReference type="Pfam" id="PF01529">
    <property type="entry name" value="DHHC"/>
    <property type="match status" value="1"/>
</dbReference>
<dbReference type="GO" id="GO:0019706">
    <property type="term" value="F:protein-cysteine S-palmitoyltransferase activity"/>
    <property type="evidence" value="ECO:0007669"/>
    <property type="project" value="UniProtKB-EC"/>
</dbReference>
<evidence type="ECO:0000259" key="8">
    <source>
        <dbReference type="Pfam" id="PF01529"/>
    </source>
</evidence>
<dbReference type="Proteomes" id="UP000030758">
    <property type="component" value="Unassembled WGS sequence"/>
</dbReference>
<evidence type="ECO:0000256" key="3">
    <source>
        <dbReference type="ARBA" id="ARBA00022692"/>
    </source>
</evidence>
<evidence type="ECO:0000256" key="2">
    <source>
        <dbReference type="ARBA" id="ARBA00022679"/>
    </source>
</evidence>
<dbReference type="GO" id="GO:0006612">
    <property type="term" value="P:protein targeting to membrane"/>
    <property type="evidence" value="ECO:0007669"/>
    <property type="project" value="TreeGrafter"/>
</dbReference>
<feature type="transmembrane region" description="Helical" evidence="7">
    <location>
        <begin position="20"/>
        <end position="43"/>
    </location>
</feature>
<feature type="transmembrane region" description="Helical" evidence="7">
    <location>
        <begin position="197"/>
        <end position="215"/>
    </location>
</feature>
<evidence type="ECO:0000256" key="5">
    <source>
        <dbReference type="ARBA" id="ARBA00023136"/>
    </source>
</evidence>
<comment type="similarity">
    <text evidence="7">Belongs to the DHHC palmitoyltransferase family.</text>
</comment>
<keyword evidence="11" id="KW-1185">Reference proteome</keyword>
<organism evidence="10">
    <name type="scientific">Trichuris suis</name>
    <name type="common">pig whipworm</name>
    <dbReference type="NCBI Taxonomy" id="68888"/>
    <lineage>
        <taxon>Eukaryota</taxon>
        <taxon>Metazoa</taxon>
        <taxon>Ecdysozoa</taxon>
        <taxon>Nematoda</taxon>
        <taxon>Enoplea</taxon>
        <taxon>Dorylaimia</taxon>
        <taxon>Trichinellida</taxon>
        <taxon>Trichuridae</taxon>
        <taxon>Trichuris</taxon>
    </lineage>
</organism>
<reference evidence="10 11" key="1">
    <citation type="journal article" date="2014" name="Nat. Genet.">
        <title>Genome and transcriptome of the porcine whipworm Trichuris suis.</title>
        <authorList>
            <person name="Jex A.R."/>
            <person name="Nejsum P."/>
            <person name="Schwarz E.M."/>
            <person name="Hu L."/>
            <person name="Young N.D."/>
            <person name="Hall R.S."/>
            <person name="Korhonen P.K."/>
            <person name="Liao S."/>
            <person name="Thamsborg S."/>
            <person name="Xia J."/>
            <person name="Xu P."/>
            <person name="Wang S."/>
            <person name="Scheerlinck J.P."/>
            <person name="Hofmann A."/>
            <person name="Sternberg P.W."/>
            <person name="Wang J."/>
            <person name="Gasser R.B."/>
        </authorList>
    </citation>
    <scope>NUCLEOTIDE SEQUENCE [LARGE SCALE GENOMIC DNA]</scope>
    <source>
        <strain evidence="10">DCEP-RM93F</strain>
        <strain evidence="9">DCEP-RM93M</strain>
    </source>
</reference>
<sequence>MGDLRSFKKYLMLNWGSQLYVFGVGYCIFVVLLLSGTNICYICEQLYGEGNFQKTIAFIGIVFVETMVNLVLFTFCSKYNRLDYLIDREKLRCSSGTSPPDKAEMLCPNSGRNPENPNFPTRYCVHCKFRVPHICHHCPMCNYCVFKKDHHCFFMGGCVGFGNQRYFIVFLFWSTLGSMYALFLVFRFIIDVYKPNLPFAWARYIFPIYVLMAIYELTCHKDEILCMLYVSVVICGACGSAWFFFYQWLMVVKGKSTMGFFQLKDLFPANGNPTISQRIRYVFGPYWPLNFLVPLPFRNKLDESYERLMLAYYSEAAAIGCSIPEKLKTH</sequence>
<dbReference type="InterPro" id="IPR001594">
    <property type="entry name" value="Palmitoyltrfase_DHHC"/>
</dbReference>
<evidence type="ECO:0000256" key="1">
    <source>
        <dbReference type="ARBA" id="ARBA00004141"/>
    </source>
</evidence>
<comment type="subcellular location">
    <subcellularLocation>
        <location evidence="1">Membrane</location>
        <topology evidence="1">Multi-pass membrane protein</topology>
    </subcellularLocation>
</comment>
<evidence type="ECO:0000313" key="11">
    <source>
        <dbReference type="Proteomes" id="UP000030764"/>
    </source>
</evidence>
<evidence type="ECO:0000256" key="7">
    <source>
        <dbReference type="RuleBase" id="RU079119"/>
    </source>
</evidence>
<comment type="catalytic activity">
    <reaction evidence="7">
        <text>L-cysteinyl-[protein] + hexadecanoyl-CoA = S-hexadecanoyl-L-cysteinyl-[protein] + CoA</text>
        <dbReference type="Rhea" id="RHEA:36683"/>
        <dbReference type="Rhea" id="RHEA-COMP:10131"/>
        <dbReference type="Rhea" id="RHEA-COMP:11032"/>
        <dbReference type="ChEBI" id="CHEBI:29950"/>
        <dbReference type="ChEBI" id="CHEBI:57287"/>
        <dbReference type="ChEBI" id="CHEBI:57379"/>
        <dbReference type="ChEBI" id="CHEBI:74151"/>
        <dbReference type="EC" id="2.3.1.225"/>
    </reaction>
</comment>
<dbReference type="GO" id="GO:0016020">
    <property type="term" value="C:membrane"/>
    <property type="evidence" value="ECO:0007669"/>
    <property type="project" value="UniProtKB-SubCell"/>
</dbReference>
<keyword evidence="2 7" id="KW-0808">Transferase</keyword>
<evidence type="ECO:0000313" key="10">
    <source>
        <dbReference type="EMBL" id="KFD73270.1"/>
    </source>
</evidence>
<feature type="transmembrane region" description="Helical" evidence="7">
    <location>
        <begin position="166"/>
        <end position="190"/>
    </location>
</feature>